<evidence type="ECO:0000256" key="6">
    <source>
        <dbReference type="ARBA" id="ARBA00022490"/>
    </source>
</evidence>
<protein>
    <recommendedName>
        <fullName evidence="5 8">ATP phosphoribosyltransferase regulatory subunit</fullName>
    </recommendedName>
</protein>
<dbReference type="InterPro" id="IPR041715">
    <property type="entry name" value="HisRS-like_core"/>
</dbReference>
<dbReference type="HAMAP" id="MF_00125">
    <property type="entry name" value="HisZ"/>
    <property type="match status" value="1"/>
</dbReference>
<dbReference type="PANTHER" id="PTHR43707">
    <property type="entry name" value="HISTIDYL-TRNA SYNTHETASE"/>
    <property type="match status" value="1"/>
</dbReference>
<dbReference type="PANTHER" id="PTHR43707:SF1">
    <property type="entry name" value="HISTIDINE--TRNA LIGASE, MITOCHONDRIAL-RELATED"/>
    <property type="match status" value="1"/>
</dbReference>
<evidence type="ECO:0000256" key="2">
    <source>
        <dbReference type="ARBA" id="ARBA00004667"/>
    </source>
</evidence>
<reference evidence="11" key="2">
    <citation type="submission" date="2006-05" db="EMBL/GenBank/DDBJ databases">
        <title>Sequencing of the draft genome and assembly of Desulfuromonas acetoxidans DSM 684.</title>
        <authorList>
            <consortium name="US DOE Joint Genome Institute (JGI-PGF)"/>
            <person name="Copeland A."/>
            <person name="Lucas S."/>
            <person name="Lapidus A."/>
            <person name="Barry K."/>
            <person name="Detter J.C."/>
            <person name="Glavina del Rio T."/>
            <person name="Hammon N."/>
            <person name="Israni S."/>
            <person name="Dalin E."/>
            <person name="Tice H."/>
            <person name="Bruce D."/>
            <person name="Pitluck S."/>
            <person name="Richardson P."/>
        </authorList>
    </citation>
    <scope>NUCLEOTIDE SEQUENCE [LARGE SCALE GENOMIC DNA]</scope>
    <source>
        <strain evidence="11">DSM 684</strain>
    </source>
</reference>
<accession>Q1K3M2</accession>
<dbReference type="AlphaFoldDB" id="Q1K3M2"/>
<feature type="binding site" evidence="9">
    <location>
        <position position="123"/>
    </location>
    <ligand>
        <name>L-histidine</name>
        <dbReference type="ChEBI" id="CHEBI:57595"/>
    </ligand>
</feature>
<feature type="binding site" evidence="9">
    <location>
        <position position="137"/>
    </location>
    <ligand>
        <name>L-histidine</name>
        <dbReference type="ChEBI" id="CHEBI:57595"/>
    </ligand>
</feature>
<evidence type="ECO:0000256" key="5">
    <source>
        <dbReference type="ARBA" id="ARBA00020397"/>
    </source>
</evidence>
<dbReference type="PIRSF" id="PIRSF001549">
    <property type="entry name" value="His-tRNA_synth"/>
    <property type="match status" value="1"/>
</dbReference>
<comment type="miscellaneous">
    <text evidence="8">This function is generally fulfilled by the C-terminal part of HisG, which is missing in some bacteria such as this one.</text>
</comment>
<dbReference type="GO" id="GO:0004821">
    <property type="term" value="F:histidine-tRNA ligase activity"/>
    <property type="evidence" value="ECO:0007669"/>
    <property type="project" value="TreeGrafter"/>
</dbReference>
<evidence type="ECO:0000256" key="7">
    <source>
        <dbReference type="ARBA" id="ARBA00025246"/>
    </source>
</evidence>
<dbReference type="NCBIfam" id="TIGR00443">
    <property type="entry name" value="hisZ_biosyn_reg"/>
    <property type="match status" value="1"/>
</dbReference>
<organism evidence="11 12">
    <name type="scientific">Desulfuromonas acetoxidans (strain DSM 684 / 11070)</name>
    <dbReference type="NCBI Taxonomy" id="281689"/>
    <lineage>
        <taxon>Bacteria</taxon>
        <taxon>Pseudomonadati</taxon>
        <taxon>Thermodesulfobacteriota</taxon>
        <taxon>Desulfuromonadia</taxon>
        <taxon>Desulfuromonadales</taxon>
        <taxon>Desulfuromonadaceae</taxon>
        <taxon>Desulfuromonas</taxon>
    </lineage>
</organism>
<sequence>MLPQEESIMKTTATIEAMIPKGVKDFLPLNSVKIEHLKSCLHDVFKQWGFQPITPPSLEFLDVLEQGLGNDLKECTLRFDDRQSGKLLAFPPDITPQVARIFATRLKEAPLPQRLCYSCRVLRHTEEQAGKDREVFQSGVELIGHNGPQADAEMIAMALECFDRLATPQYTIDIGQVEFYRGALNSLNLTPQDLCAVQQDILRKDSSSLKQHLETLNISDAEKDEILALPRLFGNRSVLDQAATVVTNDRSKRALDDLHSVLKTLEIYGVDQHITVDLGELRGLDYYTGITFQGFLSGYGQAVCLGGRYDNLTAGYGLQAPATGFAFNLLNLLFSMSDELSQTIQPATEILIHCCDNETGQAHSVARQLRAQGRSVCIDIPRTLEQAQTYAKKMNFTYLMTVTATSDQIEVKTLSDGQNTTISMAELTSGQIKL</sequence>
<evidence type="ECO:0000256" key="3">
    <source>
        <dbReference type="ARBA" id="ARBA00005539"/>
    </source>
</evidence>
<keyword evidence="12" id="KW-1185">Reference proteome</keyword>
<feature type="binding site" evidence="9">
    <location>
        <position position="141"/>
    </location>
    <ligand>
        <name>L-histidine</name>
        <dbReference type="ChEBI" id="CHEBI:57595"/>
    </ligand>
</feature>
<feature type="binding site" evidence="9">
    <location>
        <begin position="286"/>
        <end position="287"/>
    </location>
    <ligand>
        <name>L-histidine</name>
        <dbReference type="ChEBI" id="CHEBI:57595"/>
    </ligand>
</feature>
<name>Q1K3M2_DESA6</name>
<dbReference type="EMBL" id="AAEW02000002">
    <property type="protein sequence ID" value="EAT16952.1"/>
    <property type="molecule type" value="Genomic_DNA"/>
</dbReference>
<dbReference type="CDD" id="cd00773">
    <property type="entry name" value="HisRS-like_core"/>
    <property type="match status" value="1"/>
</dbReference>
<keyword evidence="8" id="KW-0368">Histidine biosynthesis</keyword>
<evidence type="ECO:0000256" key="1">
    <source>
        <dbReference type="ARBA" id="ARBA00004496"/>
    </source>
</evidence>
<dbReference type="InterPro" id="IPR045864">
    <property type="entry name" value="aa-tRNA-synth_II/BPL/LPL"/>
</dbReference>
<dbReference type="Proteomes" id="UP000005695">
    <property type="component" value="Unassembled WGS sequence"/>
</dbReference>
<dbReference type="GO" id="GO:0005737">
    <property type="term" value="C:cytoplasm"/>
    <property type="evidence" value="ECO:0007669"/>
    <property type="project" value="UniProtKB-SubCell"/>
</dbReference>
<dbReference type="SUPFAM" id="SSF55681">
    <property type="entry name" value="Class II aaRS and biotin synthetases"/>
    <property type="match status" value="1"/>
</dbReference>
<evidence type="ECO:0000313" key="12">
    <source>
        <dbReference type="Proteomes" id="UP000005695"/>
    </source>
</evidence>
<comment type="function">
    <text evidence="7 8">Required for the first step of histidine biosynthesis. May allow the feedback regulation of ATP phosphoribosyltransferase activity by histidine.</text>
</comment>
<evidence type="ECO:0000259" key="10">
    <source>
        <dbReference type="Pfam" id="PF13393"/>
    </source>
</evidence>
<dbReference type="Pfam" id="PF13393">
    <property type="entry name" value="tRNA-synt_His"/>
    <property type="match status" value="1"/>
</dbReference>
<proteinExistence type="inferred from homology"/>
<comment type="subcellular location">
    <subcellularLocation>
        <location evidence="1 8">Cytoplasm</location>
    </subcellularLocation>
</comment>
<dbReference type="Gene3D" id="3.30.930.10">
    <property type="entry name" value="Bira Bifunctional Protein, Domain 2"/>
    <property type="match status" value="1"/>
</dbReference>
<dbReference type="InterPro" id="IPR004516">
    <property type="entry name" value="HisRS/HisZ"/>
</dbReference>
<keyword evidence="6 8" id="KW-0963">Cytoplasm</keyword>
<comment type="caution">
    <text evidence="11">The sequence shown here is derived from an EMBL/GenBank/DDBJ whole genome shotgun (WGS) entry which is preliminary data.</text>
</comment>
<dbReference type="GO" id="GO:0006427">
    <property type="term" value="P:histidyl-tRNA aminoacylation"/>
    <property type="evidence" value="ECO:0007669"/>
    <property type="project" value="TreeGrafter"/>
</dbReference>
<keyword evidence="11" id="KW-0436">Ligase</keyword>
<gene>
    <name evidence="8" type="primary">hisZ</name>
    <name evidence="11" type="ORF">Dace_2818</name>
</gene>
<comment type="subunit">
    <text evidence="4 8">Heteromultimer composed of HisG and HisZ subunits.</text>
</comment>
<dbReference type="UniPathway" id="UPA00031">
    <property type="reaction ID" value="UER00006"/>
</dbReference>
<evidence type="ECO:0000313" key="11">
    <source>
        <dbReference type="EMBL" id="EAT16952.1"/>
    </source>
</evidence>
<evidence type="ECO:0000256" key="8">
    <source>
        <dbReference type="HAMAP-Rule" id="MF_00125"/>
    </source>
</evidence>
<comment type="pathway">
    <text evidence="2 8">Amino-acid biosynthesis; L-histidine biosynthesis; L-histidine from 5-phospho-alpha-D-ribose 1-diphosphate: step 1/9.</text>
</comment>
<comment type="similarity">
    <text evidence="3 8">Belongs to the class-II aminoacyl-tRNA synthetase family. HisZ subfamily.</text>
</comment>
<dbReference type="InterPro" id="IPR004517">
    <property type="entry name" value="HisZ"/>
</dbReference>
<evidence type="ECO:0000256" key="4">
    <source>
        <dbReference type="ARBA" id="ARBA00011496"/>
    </source>
</evidence>
<feature type="domain" description="Class II Histidinyl-tRNA synthetase (HisRS)-like catalytic core" evidence="10">
    <location>
        <begin position="22"/>
        <end position="329"/>
    </location>
</feature>
<reference evidence="11" key="1">
    <citation type="submission" date="2006-05" db="EMBL/GenBank/DDBJ databases">
        <title>Annotation of the draft genome assembly of Desulfuromonas acetoxidans DSM 684.</title>
        <authorList>
            <consortium name="US DOE Joint Genome Institute (JGI-ORNL)"/>
            <person name="Larimer F."/>
            <person name="Land M."/>
            <person name="Hauser L."/>
        </authorList>
    </citation>
    <scope>NUCLEOTIDE SEQUENCE [LARGE SCALE GENOMIC DNA]</scope>
    <source>
        <strain evidence="11">DSM 684</strain>
    </source>
</reference>
<evidence type="ECO:0000256" key="9">
    <source>
        <dbReference type="PIRSR" id="PIRSR001549-1"/>
    </source>
</evidence>
<feature type="binding site" evidence="9">
    <location>
        <begin position="93"/>
        <end position="95"/>
    </location>
    <ligand>
        <name>L-histidine</name>
        <dbReference type="ChEBI" id="CHEBI:57595"/>
    </ligand>
</feature>
<dbReference type="GO" id="GO:0000105">
    <property type="term" value="P:L-histidine biosynthetic process"/>
    <property type="evidence" value="ECO:0007669"/>
    <property type="project" value="UniProtKB-UniRule"/>
</dbReference>
<keyword evidence="8" id="KW-0028">Amino-acid biosynthesis</keyword>
<feature type="binding site" evidence="9">
    <location>
        <position position="282"/>
    </location>
    <ligand>
        <name>L-histidine</name>
        <dbReference type="ChEBI" id="CHEBI:57595"/>
    </ligand>
</feature>